<dbReference type="PATRIC" id="fig|1367847.3.peg.968"/>
<gene>
    <name evidence="1" type="ORF">JCM7686_1004</name>
</gene>
<keyword evidence="2" id="KW-1185">Reference proteome</keyword>
<name>S5Y9T2_PARAH</name>
<protein>
    <submittedName>
        <fullName evidence="1">Uncharacterized protein</fullName>
    </submittedName>
</protein>
<organism evidence="1 2">
    <name type="scientific">Paracoccus aminophilus JCM 7686</name>
    <dbReference type="NCBI Taxonomy" id="1367847"/>
    <lineage>
        <taxon>Bacteria</taxon>
        <taxon>Pseudomonadati</taxon>
        <taxon>Pseudomonadota</taxon>
        <taxon>Alphaproteobacteria</taxon>
        <taxon>Rhodobacterales</taxon>
        <taxon>Paracoccaceae</taxon>
        <taxon>Paracoccus</taxon>
    </lineage>
</organism>
<accession>S5Y9T2</accession>
<dbReference type="STRING" id="1367847.JCM7686_1004"/>
<evidence type="ECO:0000313" key="1">
    <source>
        <dbReference type="EMBL" id="AGT08113.1"/>
    </source>
</evidence>
<dbReference type="KEGG" id="pami:JCM7686_1004"/>
<dbReference type="AlphaFoldDB" id="S5Y9T2"/>
<reference evidence="1 2" key="1">
    <citation type="journal article" date="2014" name="BMC Genomics">
        <title>Architecture and functions of a multipartite genome of the methylotrophic bacterium Paracoccus aminophilus JCM 7686, containing primary and secondary chromids.</title>
        <authorList>
            <person name="Dziewit L."/>
            <person name="Czarnecki J."/>
            <person name="Wibberg D."/>
            <person name="Radlinska M."/>
            <person name="Mrozek P."/>
            <person name="Szymczak M."/>
            <person name="Schluter A."/>
            <person name="Puhler A."/>
            <person name="Bartosik D."/>
        </authorList>
    </citation>
    <scope>NUCLEOTIDE SEQUENCE [LARGE SCALE GENOMIC DNA]</scope>
    <source>
        <strain evidence="1">JCM 7686</strain>
    </source>
</reference>
<dbReference type="EMBL" id="CP006650">
    <property type="protein sequence ID" value="AGT08113.1"/>
    <property type="molecule type" value="Genomic_DNA"/>
</dbReference>
<proteinExistence type="predicted"/>
<evidence type="ECO:0000313" key="2">
    <source>
        <dbReference type="Proteomes" id="UP000015480"/>
    </source>
</evidence>
<dbReference type="Proteomes" id="UP000015480">
    <property type="component" value="Chromosome"/>
</dbReference>
<sequence>MKLRAGAHTLSYVADPDTTVETPLDQLEIAENLDRAYTVSDSGQVRRITIARDKWPLRAVACHEFKTSMFESAQVRCLFKVTEVIPYEWSAFNRLYEVPLAQARRARSFATEQIG</sequence>
<dbReference type="HOGENOM" id="CLU_2106603_0_0_5"/>